<proteinExistence type="inferred from homology"/>
<sequence length="365" mass="39578">MSKGPLILWLVIELAWLCLTPAASQIVVRAFLGQPVTLPCTYPSWSPHSNSMCWGKGQCPNSKCNDELLYTDGTRVVSSKSPKYQLRGSIQRGDVSLTIINTNENDQSVYCCRIEVPGWFNDVKRNIRLDLRRAPTTTRLTTTRRPTTTTTTTAMTTTSTATTTAMTTATTVLRTTVVTTSDLTSTPPLQMGTTAVLTATASMCPLTTLSLLPEEDATLLTLEPSTEGPILTAEPEPALLPRTSQGSIEATSHPSSALFTSKGHTTTNPQGGSISQLLPMKAPETSFLVQNEVEPEQIRMTSNYELLMIIAPSLGFVLLALLLAFFLRGKFVKANCFQKHTRLDNAGEGKDVLGGTEDEDGLFTL</sequence>
<dbReference type="InterPro" id="IPR007110">
    <property type="entry name" value="Ig-like_dom"/>
</dbReference>
<dbReference type="PROSITE" id="PS50835">
    <property type="entry name" value="IG_LIKE"/>
    <property type="match status" value="1"/>
</dbReference>
<evidence type="ECO:0000256" key="8">
    <source>
        <dbReference type="ARBA" id="ARBA00023319"/>
    </source>
</evidence>
<keyword evidence="6" id="KW-1015">Disulfide bond</keyword>
<keyword evidence="3 11" id="KW-0732">Signal</keyword>
<comment type="similarity">
    <text evidence="9">Belongs to the immunoglobulin superfamily. TIM family.</text>
</comment>
<feature type="chain" id="PRO_5034796236" description="Ig-like domain-containing protein" evidence="11">
    <location>
        <begin position="25"/>
        <end position="365"/>
    </location>
</feature>
<dbReference type="SUPFAM" id="SSF48726">
    <property type="entry name" value="Immunoglobulin"/>
    <property type="match status" value="1"/>
</dbReference>
<reference evidence="13" key="2">
    <citation type="submission" date="2025-08" db="UniProtKB">
        <authorList>
            <consortium name="Ensembl"/>
        </authorList>
    </citation>
    <scope>IDENTIFICATION</scope>
</reference>
<feature type="domain" description="Ig-like" evidence="12">
    <location>
        <begin position="21"/>
        <end position="115"/>
    </location>
</feature>
<evidence type="ECO:0000256" key="1">
    <source>
        <dbReference type="ARBA" id="ARBA00004479"/>
    </source>
</evidence>
<dbReference type="AlphaFoldDB" id="A0A8C2R407"/>
<dbReference type="Gene3D" id="2.60.40.10">
    <property type="entry name" value="Immunoglobulins"/>
    <property type="match status" value="1"/>
</dbReference>
<organism evidence="13">
    <name type="scientific">Capra hircus</name>
    <name type="common">Goat</name>
    <dbReference type="NCBI Taxonomy" id="9925"/>
    <lineage>
        <taxon>Eukaryota</taxon>
        <taxon>Metazoa</taxon>
        <taxon>Chordata</taxon>
        <taxon>Craniata</taxon>
        <taxon>Vertebrata</taxon>
        <taxon>Euteleostomi</taxon>
        <taxon>Mammalia</taxon>
        <taxon>Eutheria</taxon>
        <taxon>Laurasiatheria</taxon>
        <taxon>Artiodactyla</taxon>
        <taxon>Ruminantia</taxon>
        <taxon>Pecora</taxon>
        <taxon>Bovidae</taxon>
        <taxon>Caprinae</taxon>
        <taxon>Capra</taxon>
    </lineage>
</organism>
<dbReference type="GO" id="GO:0016020">
    <property type="term" value="C:membrane"/>
    <property type="evidence" value="ECO:0007669"/>
    <property type="project" value="UniProtKB-SubCell"/>
</dbReference>
<dbReference type="InterPro" id="IPR003599">
    <property type="entry name" value="Ig_sub"/>
</dbReference>
<protein>
    <recommendedName>
        <fullName evidence="12">Ig-like domain-containing protein</fullName>
    </recommendedName>
</protein>
<accession>A0A8C2R407</accession>
<keyword evidence="8" id="KW-0393">Immunoglobulin domain</keyword>
<evidence type="ECO:0000256" key="5">
    <source>
        <dbReference type="ARBA" id="ARBA00023136"/>
    </source>
</evidence>
<evidence type="ECO:0000256" key="6">
    <source>
        <dbReference type="ARBA" id="ARBA00023157"/>
    </source>
</evidence>
<dbReference type="Ensembl" id="ENSCHIT00010032656.1">
    <property type="protein sequence ID" value="ENSCHIP00010023071.1"/>
    <property type="gene ID" value="ENSCHIG00010017136.1"/>
</dbReference>
<feature type="transmembrane region" description="Helical" evidence="10">
    <location>
        <begin position="306"/>
        <end position="327"/>
    </location>
</feature>
<dbReference type="InterPro" id="IPR013783">
    <property type="entry name" value="Ig-like_fold"/>
</dbReference>
<keyword evidence="7" id="KW-0325">Glycoprotein</keyword>
<dbReference type="FunFam" id="2.60.40.10:FF:000774">
    <property type="entry name" value="Hepatitis A virus cellular receptor 1"/>
    <property type="match status" value="1"/>
</dbReference>
<dbReference type="SMART" id="SM00409">
    <property type="entry name" value="IG"/>
    <property type="match status" value="1"/>
</dbReference>
<evidence type="ECO:0000256" key="9">
    <source>
        <dbReference type="ARBA" id="ARBA00038203"/>
    </source>
</evidence>
<evidence type="ECO:0000256" key="4">
    <source>
        <dbReference type="ARBA" id="ARBA00022989"/>
    </source>
</evidence>
<dbReference type="GO" id="GO:0043277">
    <property type="term" value="P:apoptotic cell clearance"/>
    <property type="evidence" value="ECO:0007669"/>
    <property type="project" value="TreeGrafter"/>
</dbReference>
<evidence type="ECO:0000256" key="2">
    <source>
        <dbReference type="ARBA" id="ARBA00022692"/>
    </source>
</evidence>
<comment type="subcellular location">
    <subcellularLocation>
        <location evidence="1">Membrane</location>
        <topology evidence="1">Single-pass type I membrane protein</topology>
    </subcellularLocation>
</comment>
<keyword evidence="2 10" id="KW-0812">Transmembrane</keyword>
<evidence type="ECO:0000256" key="3">
    <source>
        <dbReference type="ARBA" id="ARBA00022729"/>
    </source>
</evidence>
<name>A0A8C2R407_CAPHI</name>
<dbReference type="Pfam" id="PF07686">
    <property type="entry name" value="V-set"/>
    <property type="match status" value="1"/>
</dbReference>
<keyword evidence="5 10" id="KW-0472">Membrane</keyword>
<keyword evidence="4 10" id="KW-1133">Transmembrane helix</keyword>
<dbReference type="PANTHER" id="PTHR46608:SF3">
    <property type="entry name" value="T-CELL IMMUNOGLOBULIN AND MUCIN DOMAIN-CONTAINING PROTEIN 4"/>
    <property type="match status" value="1"/>
</dbReference>
<dbReference type="GO" id="GO:0001786">
    <property type="term" value="F:phosphatidylserine binding"/>
    <property type="evidence" value="ECO:0007669"/>
    <property type="project" value="TreeGrafter"/>
</dbReference>
<feature type="signal peptide" evidence="11">
    <location>
        <begin position="1"/>
        <end position="24"/>
    </location>
</feature>
<dbReference type="GO" id="GO:0060097">
    <property type="term" value="P:cytoskeletal rearrangement involved in phagocytosis, engulfment"/>
    <property type="evidence" value="ECO:0007669"/>
    <property type="project" value="TreeGrafter"/>
</dbReference>
<evidence type="ECO:0000256" key="11">
    <source>
        <dbReference type="SAM" id="SignalP"/>
    </source>
</evidence>
<evidence type="ECO:0000256" key="10">
    <source>
        <dbReference type="SAM" id="Phobius"/>
    </source>
</evidence>
<dbReference type="PANTHER" id="PTHR46608">
    <property type="entry name" value="T-CELL IMMUNOGLOBULIN AND MUCIN DOMAIN-CONTAINING PROTEIN 4"/>
    <property type="match status" value="1"/>
</dbReference>
<evidence type="ECO:0000256" key="7">
    <source>
        <dbReference type="ARBA" id="ARBA00023180"/>
    </source>
</evidence>
<evidence type="ECO:0000259" key="12">
    <source>
        <dbReference type="PROSITE" id="PS50835"/>
    </source>
</evidence>
<reference evidence="13" key="1">
    <citation type="submission" date="2019-03" db="EMBL/GenBank/DDBJ databases">
        <title>Genome sequencing and reference-guided assembly of Black Bengal Goat (Capra hircus).</title>
        <authorList>
            <person name="Siddiki A.Z."/>
            <person name="Baten A."/>
            <person name="Billah M."/>
            <person name="Alam M.A.U."/>
            <person name="Shawrob K.S.M."/>
            <person name="Saha S."/>
            <person name="Chowdhury M."/>
            <person name="Rahman A.H."/>
            <person name="Stear M."/>
            <person name="Miah G."/>
            <person name="Das G.B."/>
            <person name="Hossain M.M."/>
            <person name="Kumkum M."/>
            <person name="Islam M.S."/>
            <person name="Mollah A.M."/>
            <person name="Ahsan A."/>
            <person name="Tusar F."/>
            <person name="Khan M.K.I."/>
        </authorList>
    </citation>
    <scope>NUCLEOTIDE SEQUENCE [LARGE SCALE GENOMIC DNA]</scope>
</reference>
<dbReference type="InterPro" id="IPR013106">
    <property type="entry name" value="Ig_V-set"/>
</dbReference>
<evidence type="ECO:0000313" key="13">
    <source>
        <dbReference type="Ensembl" id="ENSCHIP00010023071.1"/>
    </source>
</evidence>
<dbReference type="InterPro" id="IPR036179">
    <property type="entry name" value="Ig-like_dom_sf"/>
</dbReference>